<dbReference type="AlphaFoldDB" id="A0A1H8J063"/>
<dbReference type="InterPro" id="IPR050237">
    <property type="entry name" value="ATP-dep_AMP-bd_enzyme"/>
</dbReference>
<dbReference type="SUPFAM" id="SSF56801">
    <property type="entry name" value="Acetyl-CoA synthetase-like"/>
    <property type="match status" value="1"/>
</dbReference>
<dbReference type="Gene3D" id="3.30.300.30">
    <property type="match status" value="1"/>
</dbReference>
<gene>
    <name evidence="3" type="ORF">SAMN04488003_13114</name>
</gene>
<dbReference type="InterPro" id="IPR042099">
    <property type="entry name" value="ANL_N_sf"/>
</dbReference>
<evidence type="ECO:0000259" key="1">
    <source>
        <dbReference type="Pfam" id="PF00501"/>
    </source>
</evidence>
<evidence type="ECO:0000313" key="4">
    <source>
        <dbReference type="Proteomes" id="UP000199585"/>
    </source>
</evidence>
<sequence length="475" mass="49908">MLDQIVPYQARLRPDRIAIALPQAEITYARLADDIARMAQALDAAGVAAGQVVLVRDTRPYVHLLCLMALLRIGAASVSEEQQRRSLSAVRPDRVLTEAPATDVGATPQTVTDADWLQGALQAPVVVRDWPHPSDTTLVRLELTSGTTGAAKVLALGHGLCHARLHTMVHLPNPLRMLTTMGLDVTGGLLRTIAVWQRGGTVCFAGALSPGDALHQLRPNMLIMSPVQVAGLLATLPAAYPRDPGLMIALTGAMMPQRLIRQLAARVTDNLVFIYGTTEVWMIAQGTPAMAMAGAAGVVIPGAAVRIVDDAGQPLPAGQVGLVQLRSQEMAQGYRDGTGEEGATGDGTTGDGAFRDGWFRPGDLGHLDAQGLLWVSGRAGEMLNLGGHKVAPFVVEEALMTLDAVADAAAFGLPDAQGLTALHAAVVTQADPAPIAAAFRQTLALPITLHVMDRIPRNAGGKIDRMALMARHGGA</sequence>
<evidence type="ECO:0000313" key="3">
    <source>
        <dbReference type="EMBL" id="SEN74132.1"/>
    </source>
</evidence>
<accession>A0A1H8J063</accession>
<dbReference type="Gene3D" id="3.40.50.12780">
    <property type="entry name" value="N-terminal domain of ligase-like"/>
    <property type="match status" value="1"/>
</dbReference>
<reference evidence="3 4" key="1">
    <citation type="submission" date="2016-10" db="EMBL/GenBank/DDBJ databases">
        <authorList>
            <person name="de Groot N.N."/>
        </authorList>
    </citation>
    <scope>NUCLEOTIDE SEQUENCE [LARGE SCALE GENOMIC DNA]</scope>
    <source>
        <strain evidence="3 4">DSM 16213</strain>
    </source>
</reference>
<dbReference type="PANTHER" id="PTHR43767">
    <property type="entry name" value="LONG-CHAIN-FATTY-ACID--COA LIGASE"/>
    <property type="match status" value="1"/>
</dbReference>
<dbReference type="InterPro" id="IPR000873">
    <property type="entry name" value="AMP-dep_synth/lig_dom"/>
</dbReference>
<organism evidence="3 4">
    <name type="scientific">Loktanella fryxellensis</name>
    <dbReference type="NCBI Taxonomy" id="245187"/>
    <lineage>
        <taxon>Bacteria</taxon>
        <taxon>Pseudomonadati</taxon>
        <taxon>Pseudomonadota</taxon>
        <taxon>Alphaproteobacteria</taxon>
        <taxon>Rhodobacterales</taxon>
        <taxon>Roseobacteraceae</taxon>
        <taxon>Loktanella</taxon>
    </lineage>
</organism>
<dbReference type="Pfam" id="PF13193">
    <property type="entry name" value="AMP-binding_C"/>
    <property type="match status" value="1"/>
</dbReference>
<keyword evidence="3" id="KW-0436">Ligase</keyword>
<dbReference type="EMBL" id="FOCI01000031">
    <property type="protein sequence ID" value="SEN74132.1"/>
    <property type="molecule type" value="Genomic_DNA"/>
</dbReference>
<dbReference type="GO" id="GO:0016878">
    <property type="term" value="F:acid-thiol ligase activity"/>
    <property type="evidence" value="ECO:0007669"/>
    <property type="project" value="UniProtKB-ARBA"/>
</dbReference>
<keyword evidence="4" id="KW-1185">Reference proteome</keyword>
<dbReference type="Pfam" id="PF00501">
    <property type="entry name" value="AMP-binding"/>
    <property type="match status" value="1"/>
</dbReference>
<dbReference type="PANTHER" id="PTHR43767:SF1">
    <property type="entry name" value="NONRIBOSOMAL PEPTIDE SYNTHASE PES1 (EUROFUNG)-RELATED"/>
    <property type="match status" value="1"/>
</dbReference>
<dbReference type="InterPro" id="IPR045851">
    <property type="entry name" value="AMP-bd_C_sf"/>
</dbReference>
<dbReference type="STRING" id="245187.SAMN04488003_13114"/>
<dbReference type="RefSeq" id="WP_177174702.1">
    <property type="nucleotide sequence ID" value="NZ_FOCI01000031.1"/>
</dbReference>
<evidence type="ECO:0000259" key="2">
    <source>
        <dbReference type="Pfam" id="PF13193"/>
    </source>
</evidence>
<dbReference type="CDD" id="cd04433">
    <property type="entry name" value="AFD_class_I"/>
    <property type="match status" value="1"/>
</dbReference>
<proteinExistence type="predicted"/>
<protein>
    <submittedName>
        <fullName evidence="3">Acyl-CoA synthetase (AMP-forming)/AMP-acid ligase II</fullName>
    </submittedName>
</protein>
<dbReference type="InterPro" id="IPR025110">
    <property type="entry name" value="AMP-bd_C"/>
</dbReference>
<name>A0A1H8J063_9RHOB</name>
<dbReference type="Proteomes" id="UP000199585">
    <property type="component" value="Unassembled WGS sequence"/>
</dbReference>
<feature type="domain" description="AMP-binding enzyme C-terminal" evidence="2">
    <location>
        <begin position="395"/>
        <end position="462"/>
    </location>
</feature>
<feature type="domain" description="AMP-dependent synthetase/ligase" evidence="1">
    <location>
        <begin position="9"/>
        <end position="334"/>
    </location>
</feature>